<dbReference type="OMA" id="HDSFREQ"/>
<reference evidence="1 2" key="1">
    <citation type="journal article" date="2008" name="Nat. Biotechnol.">
        <title>Genome sequencing and analysis of the filamentous fungus Penicillium chrysogenum.</title>
        <authorList>
            <person name="van den Berg M.A."/>
            <person name="Albang R."/>
            <person name="Albermann K."/>
            <person name="Badger J.H."/>
            <person name="Daran J.-M."/>
            <person name="Driessen A.J.M."/>
            <person name="Garcia-Estrada C."/>
            <person name="Fedorova N.D."/>
            <person name="Harris D.M."/>
            <person name="Heijne W.H.M."/>
            <person name="Joardar V.S."/>
            <person name="Kiel J.A.K.W."/>
            <person name="Kovalchuk A."/>
            <person name="Martin J.F."/>
            <person name="Nierman W.C."/>
            <person name="Nijland J.G."/>
            <person name="Pronk J.T."/>
            <person name="Roubos J.A."/>
            <person name="van der Klei I.J."/>
            <person name="van Peij N.N.M.E."/>
            <person name="Veenhuis M."/>
            <person name="von Doehren H."/>
            <person name="Wagner C."/>
            <person name="Wortman J.R."/>
            <person name="Bovenberg R.A.L."/>
        </authorList>
    </citation>
    <scope>NUCLEOTIDE SEQUENCE [LARGE SCALE GENOMIC DNA]</scope>
    <source>
        <strain evidence="2">ATCC 28089 / DSM 1075 / NRRL 1951 / Wisconsin 54-1255</strain>
    </source>
</reference>
<evidence type="ECO:0000313" key="2">
    <source>
        <dbReference type="Proteomes" id="UP000000724"/>
    </source>
</evidence>
<dbReference type="AlphaFoldDB" id="B6HJW2"/>
<evidence type="ECO:0000313" key="1">
    <source>
        <dbReference type="EMBL" id="CAP96461.1"/>
    </source>
</evidence>
<accession>B6HJW2</accession>
<name>B6HJW2_PENRW</name>
<organism evidence="1 2">
    <name type="scientific">Penicillium rubens (strain ATCC 28089 / DSM 1075 / NRRL 1951 / Wisconsin 54-1255)</name>
    <name type="common">Penicillium chrysogenum</name>
    <dbReference type="NCBI Taxonomy" id="500485"/>
    <lineage>
        <taxon>Eukaryota</taxon>
        <taxon>Fungi</taxon>
        <taxon>Dikarya</taxon>
        <taxon>Ascomycota</taxon>
        <taxon>Pezizomycotina</taxon>
        <taxon>Eurotiomycetes</taxon>
        <taxon>Eurotiomycetidae</taxon>
        <taxon>Eurotiales</taxon>
        <taxon>Aspergillaceae</taxon>
        <taxon>Penicillium</taxon>
        <taxon>Penicillium chrysogenum species complex</taxon>
    </lineage>
</organism>
<dbReference type="VEuPathDB" id="FungiDB:PCH_Pc21g15640"/>
<dbReference type="Proteomes" id="UP000000724">
    <property type="component" value="Contig Pc00c21"/>
</dbReference>
<dbReference type="GeneID" id="8315565"/>
<sequence>MSSETKKPSESVVEVWRGQNGDIHYARTRQWVDQSSVNIRGSHLGWTTEHTGLMPTYRGAWRHLAQSLATAFGATFPDVALCMDAKAARFHDSFREQPQDAGHTWPMGIEPTEEKRWCLMRTTQSTGADAVPSQFGDAASYCQSLAVGIEQGGKNQVEGWIIAKDNASSEISVSAFGEKNSGKN</sequence>
<dbReference type="OrthoDB" id="10358399at2759"/>
<dbReference type="EMBL" id="AM920436">
    <property type="protein sequence ID" value="CAP96461.1"/>
    <property type="molecule type" value="Genomic_DNA"/>
</dbReference>
<proteinExistence type="predicted"/>
<dbReference type="HOGENOM" id="CLU_1468661_0_0_1"/>
<dbReference type="KEGG" id="pcs:N7525_008099"/>
<keyword evidence="2" id="KW-1185">Reference proteome</keyword>
<protein>
    <submittedName>
        <fullName evidence="1">Uncharacterized protein</fullName>
    </submittedName>
</protein>
<gene>
    <name evidence="1" type="ORF">Pc21g15640</name>
    <name evidence="1" type="ORF">PCH_Pc21g15640</name>
</gene>